<organism evidence="1 2">
    <name type="scientific">Tumebacillus lacus</name>
    <dbReference type="NCBI Taxonomy" id="2995335"/>
    <lineage>
        <taxon>Bacteria</taxon>
        <taxon>Bacillati</taxon>
        <taxon>Bacillota</taxon>
        <taxon>Bacilli</taxon>
        <taxon>Bacillales</taxon>
        <taxon>Alicyclobacillaceae</taxon>
        <taxon>Tumebacillus</taxon>
    </lineage>
</organism>
<dbReference type="RefSeq" id="WP_267149738.1">
    <property type="nucleotide sequence ID" value="NZ_JAPMLT010000001.1"/>
</dbReference>
<comment type="caution">
    <text evidence="1">The sequence shown here is derived from an EMBL/GenBank/DDBJ whole genome shotgun (WGS) entry which is preliminary data.</text>
</comment>
<gene>
    <name evidence="1" type="ORF">OS242_00745</name>
</gene>
<dbReference type="Proteomes" id="UP001208017">
    <property type="component" value="Unassembled WGS sequence"/>
</dbReference>
<evidence type="ECO:0000313" key="1">
    <source>
        <dbReference type="EMBL" id="MCX7568493.1"/>
    </source>
</evidence>
<evidence type="ECO:0000313" key="2">
    <source>
        <dbReference type="Proteomes" id="UP001208017"/>
    </source>
</evidence>
<accession>A0ABT3WXT0</accession>
<proteinExistence type="predicted"/>
<sequence length="70" mass="8310">MIQVSLYPDKMENAREARLLAQFDRSGEVYRAQMSEGQFEEFCKVNNLILYRDRLKNYQDGMVWGEISEV</sequence>
<keyword evidence="2" id="KW-1185">Reference proteome</keyword>
<protein>
    <submittedName>
        <fullName evidence="1">Uncharacterized protein</fullName>
    </submittedName>
</protein>
<name>A0ABT3WXT0_9BACL</name>
<reference evidence="1 2" key="1">
    <citation type="submission" date="2022-11" db="EMBL/GenBank/DDBJ databases">
        <title>Study of microbial diversity in lake waters.</title>
        <authorList>
            <person name="Zhang J."/>
        </authorList>
    </citation>
    <scope>NUCLEOTIDE SEQUENCE [LARGE SCALE GENOMIC DNA]</scope>
    <source>
        <strain evidence="1 2">DT12</strain>
    </source>
</reference>
<dbReference type="EMBL" id="JAPMLT010000001">
    <property type="protein sequence ID" value="MCX7568493.1"/>
    <property type="molecule type" value="Genomic_DNA"/>
</dbReference>